<accession>A0ACA9PXR7</accession>
<comment type="caution">
    <text evidence="1">The sequence shown here is derived from an EMBL/GenBank/DDBJ whole genome shotgun (WGS) entry which is preliminary data.</text>
</comment>
<reference evidence="1" key="1">
    <citation type="submission" date="2021-06" db="EMBL/GenBank/DDBJ databases">
        <authorList>
            <person name="Kallberg Y."/>
            <person name="Tangrot J."/>
            <person name="Rosling A."/>
        </authorList>
    </citation>
    <scope>NUCLEOTIDE SEQUENCE</scope>
    <source>
        <strain evidence="1">CL356</strain>
    </source>
</reference>
<evidence type="ECO:0000313" key="2">
    <source>
        <dbReference type="Proteomes" id="UP000789525"/>
    </source>
</evidence>
<name>A0ACA9PXR7_9GLOM</name>
<gene>
    <name evidence="1" type="ORF">ACOLOM_LOCUS11311</name>
</gene>
<sequence>MEDLAGTIHVGTTKEDVVEVRAAEGDPTGDPGEPDLDDPHGECEIGDGDYDKPPVDSFVCKMRPKVGVACNLTAWQRAGGQCNASDPSTRVLAL</sequence>
<protein>
    <submittedName>
        <fullName evidence="1">1655_t:CDS:1</fullName>
    </submittedName>
</protein>
<proteinExistence type="predicted"/>
<dbReference type="Proteomes" id="UP000789525">
    <property type="component" value="Unassembled WGS sequence"/>
</dbReference>
<evidence type="ECO:0000313" key="1">
    <source>
        <dbReference type="EMBL" id="CAG8724871.1"/>
    </source>
</evidence>
<dbReference type="EMBL" id="CAJVPT010040234">
    <property type="protein sequence ID" value="CAG8724871.1"/>
    <property type="molecule type" value="Genomic_DNA"/>
</dbReference>
<organism evidence="1 2">
    <name type="scientific">Acaulospora colombiana</name>
    <dbReference type="NCBI Taxonomy" id="27376"/>
    <lineage>
        <taxon>Eukaryota</taxon>
        <taxon>Fungi</taxon>
        <taxon>Fungi incertae sedis</taxon>
        <taxon>Mucoromycota</taxon>
        <taxon>Glomeromycotina</taxon>
        <taxon>Glomeromycetes</taxon>
        <taxon>Diversisporales</taxon>
        <taxon>Acaulosporaceae</taxon>
        <taxon>Acaulospora</taxon>
    </lineage>
</organism>
<keyword evidence="2" id="KW-1185">Reference proteome</keyword>